<feature type="region of interest" description="Disordered" evidence="2">
    <location>
        <begin position="1"/>
        <end position="34"/>
    </location>
</feature>
<keyword evidence="5" id="KW-1185">Reference proteome</keyword>
<dbReference type="InterPro" id="IPR005537">
    <property type="entry name" value="RAMP_III_fam"/>
</dbReference>
<feature type="compositionally biased region" description="Pro residues" evidence="2">
    <location>
        <begin position="1"/>
        <end position="11"/>
    </location>
</feature>
<dbReference type="Pfam" id="PF03787">
    <property type="entry name" value="RAMPs"/>
    <property type="match status" value="1"/>
</dbReference>
<evidence type="ECO:0000313" key="5">
    <source>
        <dbReference type="Proteomes" id="UP001163152"/>
    </source>
</evidence>
<gene>
    <name evidence="4" type="ORF">OXH18_22175</name>
</gene>
<dbReference type="PANTHER" id="PTHR35579">
    <property type="entry name" value="CRISPR SYSTEM CMS ENDORIBONUCLEASE CSM3"/>
    <property type="match status" value="1"/>
</dbReference>
<dbReference type="KEGG" id="tsin:OXH18_22175"/>
<protein>
    <submittedName>
        <fullName evidence="4">RAMP superfamily CRISPR-associated protein</fullName>
    </submittedName>
</protein>
<accession>A0A9E8ZDH6</accession>
<evidence type="ECO:0000313" key="4">
    <source>
        <dbReference type="EMBL" id="WAL59847.1"/>
    </source>
</evidence>
<organism evidence="4 5">
    <name type="scientific">Thermocoleostomius sinensis A174</name>
    <dbReference type="NCBI Taxonomy" id="2016057"/>
    <lineage>
        <taxon>Bacteria</taxon>
        <taxon>Bacillati</taxon>
        <taxon>Cyanobacteriota</taxon>
        <taxon>Cyanophyceae</taxon>
        <taxon>Oculatellales</taxon>
        <taxon>Oculatellaceae</taxon>
        <taxon>Thermocoleostomius</taxon>
    </lineage>
</organism>
<dbReference type="AlphaFoldDB" id="A0A9E8ZDH6"/>
<dbReference type="RefSeq" id="WP_268609659.1">
    <property type="nucleotide sequence ID" value="NZ_CP113797.1"/>
</dbReference>
<keyword evidence="1" id="KW-0051">Antiviral defense</keyword>
<evidence type="ECO:0000256" key="1">
    <source>
        <dbReference type="ARBA" id="ARBA00023118"/>
    </source>
</evidence>
<sequence>MSSNPPPPKPSRPNLANSSPRRRNNSEQALPAKPYELIPFPKQPPCLKRPAGHDKYLPDRLHGTLFLTLTVQTALHVSTGVVVMGSDIGNNRIPLIKTMVQNPDQKLTIQGSSLKGCVRSVYEAVTRSCICKTKAKKLQIPDKYSECTPEPKKGRLDVCPACQIFGALNWQGLIEFQDAVCQSTGFATGFMPSLYRPRPDQRRAYFRQGKVAGRKFYYHTIRAIDRGQNQGIPVQTAAKEYIFTTALHFKNLTAEELGTLFIVLGQDPQYPIALKVGGGKPIGMGTMTVQVTAIDCIKGQNLRDRYVAYQSPDSTQLTGDVLQQLMQQHIQTAHASAFVEKPQLDALLEVLRYPTDREPPTGMY</sequence>
<evidence type="ECO:0000259" key="3">
    <source>
        <dbReference type="Pfam" id="PF03787"/>
    </source>
</evidence>
<dbReference type="GO" id="GO:0051607">
    <property type="term" value="P:defense response to virus"/>
    <property type="evidence" value="ECO:0007669"/>
    <property type="project" value="UniProtKB-KW"/>
</dbReference>
<evidence type="ECO:0000256" key="2">
    <source>
        <dbReference type="SAM" id="MobiDB-lite"/>
    </source>
</evidence>
<dbReference type="InterPro" id="IPR052216">
    <property type="entry name" value="CRISPR_Csm3_endoribonuclease"/>
</dbReference>
<feature type="domain" description="CRISPR type III-associated protein" evidence="3">
    <location>
        <begin position="68"/>
        <end position="240"/>
    </location>
</feature>
<name>A0A9E8ZDH6_9CYAN</name>
<reference evidence="4" key="1">
    <citation type="submission" date="2022-12" db="EMBL/GenBank/DDBJ databases">
        <title>Polyphasic identification of a Novel Hot-Spring Cyanobacterium Ocullathermofonsia sinensis gen nov. sp. nov. and Genomic Insights on its Adaptations to the Thermal Habitat.</title>
        <authorList>
            <person name="Daroch M."/>
            <person name="Tang J."/>
            <person name="Jiang Y."/>
        </authorList>
    </citation>
    <scope>NUCLEOTIDE SEQUENCE</scope>
    <source>
        <strain evidence="4">PKUAC-SCTA174</strain>
    </source>
</reference>
<dbReference type="Proteomes" id="UP001163152">
    <property type="component" value="Chromosome"/>
</dbReference>
<dbReference type="PANTHER" id="PTHR35579:SF3">
    <property type="entry name" value="CRISPR SYSTEM CMS ENDORIBONUCLEASE CSM3"/>
    <property type="match status" value="1"/>
</dbReference>
<proteinExistence type="predicted"/>
<dbReference type="EMBL" id="CP113797">
    <property type="protein sequence ID" value="WAL59847.1"/>
    <property type="molecule type" value="Genomic_DNA"/>
</dbReference>